<keyword evidence="3 5" id="KW-0238">DNA-binding</keyword>
<keyword evidence="4" id="KW-0233">DNA recombination</keyword>
<dbReference type="AlphaFoldDB" id="A0A5P1X4C0"/>
<dbReference type="Gene3D" id="1.10.150.130">
    <property type="match status" value="1"/>
</dbReference>
<sequence>MARGYVRKRGNGWYYVFDTAPIDGKRQRVEHRGGDTKPEAEDALRKAMEEYDRGGIQVQLSNISVADYFDYWYQQYVVKELKRNTQLNYLNIITKYIKPEIGIYKIQNMNIAALQRMFDKLGTSGLAKHTVEIIGTVVKNGFKMAVFPYQIIKDNPAVYIRMPRFALESNEVTRESLHLITLSQYHEILEIYPPAHLFHMPLVLAFNTGMRRGEVCALTWDKVDLDAGTIRIDKNMAMFKNKEIVISTPKTPASIRTIMIGQVLIDELKAKRKAQMENRIRYRNLYVDNNNFVCTHEDGSPVTPHSIKHYSEKVQKLTDINFKFHSLRHTHATMLLENGAEPKEIQVRLGHSKLETTMNTYVHVTQKMEKNTINIMDSIQGKRPAAN</sequence>
<comment type="similarity">
    <text evidence="1">Belongs to the 'phage' integrase family.</text>
</comment>
<dbReference type="InterPro" id="IPR050090">
    <property type="entry name" value="Tyrosine_recombinase_XerCD"/>
</dbReference>
<evidence type="ECO:0000313" key="8">
    <source>
        <dbReference type="EMBL" id="QER68393.1"/>
    </source>
</evidence>
<keyword evidence="9" id="KW-1185">Reference proteome</keyword>
<dbReference type="Pfam" id="PF14659">
    <property type="entry name" value="Phage_int_SAM_3"/>
    <property type="match status" value="1"/>
</dbReference>
<dbReference type="KEGG" id="lnn:F0161_06885"/>
<dbReference type="Gene3D" id="1.10.443.10">
    <property type="entry name" value="Intergrase catalytic core"/>
    <property type="match status" value="1"/>
</dbReference>
<dbReference type="OrthoDB" id="9803188at2"/>
<proteinExistence type="inferred from homology"/>
<feature type="domain" description="Tyr recombinase" evidence="6">
    <location>
        <begin position="175"/>
        <end position="374"/>
    </location>
</feature>
<evidence type="ECO:0000256" key="2">
    <source>
        <dbReference type="ARBA" id="ARBA00022908"/>
    </source>
</evidence>
<evidence type="ECO:0000256" key="5">
    <source>
        <dbReference type="PROSITE-ProRule" id="PRU01248"/>
    </source>
</evidence>
<keyword evidence="2" id="KW-0229">DNA integration</keyword>
<dbReference type="PANTHER" id="PTHR30349">
    <property type="entry name" value="PHAGE INTEGRASE-RELATED"/>
    <property type="match status" value="1"/>
</dbReference>
<dbReference type="SUPFAM" id="SSF56349">
    <property type="entry name" value="DNA breaking-rejoining enzymes"/>
    <property type="match status" value="1"/>
</dbReference>
<dbReference type="PROSITE" id="PS51898">
    <property type="entry name" value="TYR_RECOMBINASE"/>
    <property type="match status" value="1"/>
</dbReference>
<dbReference type="GO" id="GO:0006310">
    <property type="term" value="P:DNA recombination"/>
    <property type="evidence" value="ECO:0007669"/>
    <property type="project" value="UniProtKB-KW"/>
</dbReference>
<reference evidence="8 9" key="1">
    <citation type="submission" date="2019-09" db="EMBL/GenBank/DDBJ databases">
        <title>Complete Genome Sequence of Lactobacillus nenjiangensis SH-Y15, isolated from sauerkraut.</title>
        <authorList>
            <person name="Yang H."/>
        </authorList>
    </citation>
    <scope>NUCLEOTIDE SEQUENCE [LARGE SCALE GENOMIC DNA]</scope>
    <source>
        <strain evidence="8 9">SH-Y15</strain>
    </source>
</reference>
<name>A0A5P1X4C0_9LACO</name>
<dbReference type="InterPro" id="IPR013762">
    <property type="entry name" value="Integrase-like_cat_sf"/>
</dbReference>
<dbReference type="GO" id="GO:0003677">
    <property type="term" value="F:DNA binding"/>
    <property type="evidence" value="ECO:0007669"/>
    <property type="project" value="UniProtKB-UniRule"/>
</dbReference>
<feature type="domain" description="Core-binding (CB)" evidence="7">
    <location>
        <begin position="63"/>
        <end position="146"/>
    </location>
</feature>
<dbReference type="CDD" id="cd01189">
    <property type="entry name" value="INT_ICEBs1_C_like"/>
    <property type="match status" value="1"/>
</dbReference>
<accession>A0A5P1X4C0</accession>
<dbReference type="InterPro" id="IPR004107">
    <property type="entry name" value="Integrase_SAM-like_N"/>
</dbReference>
<dbReference type="InterPro" id="IPR044068">
    <property type="entry name" value="CB"/>
</dbReference>
<dbReference type="GO" id="GO:0015074">
    <property type="term" value="P:DNA integration"/>
    <property type="evidence" value="ECO:0007669"/>
    <property type="project" value="UniProtKB-KW"/>
</dbReference>
<dbReference type="Pfam" id="PF00589">
    <property type="entry name" value="Phage_integrase"/>
    <property type="match status" value="1"/>
</dbReference>
<evidence type="ECO:0000259" key="7">
    <source>
        <dbReference type="PROSITE" id="PS51900"/>
    </source>
</evidence>
<dbReference type="PROSITE" id="PS51900">
    <property type="entry name" value="CB"/>
    <property type="match status" value="1"/>
</dbReference>
<dbReference type="Proteomes" id="UP000325295">
    <property type="component" value="Chromosome"/>
</dbReference>
<protein>
    <submittedName>
        <fullName evidence="8">Site-specific integrase</fullName>
    </submittedName>
</protein>
<dbReference type="InterPro" id="IPR002104">
    <property type="entry name" value="Integrase_catalytic"/>
</dbReference>
<dbReference type="InterPro" id="IPR010998">
    <property type="entry name" value="Integrase_recombinase_N"/>
</dbReference>
<evidence type="ECO:0000256" key="4">
    <source>
        <dbReference type="ARBA" id="ARBA00023172"/>
    </source>
</evidence>
<evidence type="ECO:0000259" key="6">
    <source>
        <dbReference type="PROSITE" id="PS51898"/>
    </source>
</evidence>
<dbReference type="PANTHER" id="PTHR30349:SF64">
    <property type="entry name" value="PROPHAGE INTEGRASE INTD-RELATED"/>
    <property type="match status" value="1"/>
</dbReference>
<dbReference type="InterPro" id="IPR011010">
    <property type="entry name" value="DNA_brk_join_enz"/>
</dbReference>
<evidence type="ECO:0000256" key="3">
    <source>
        <dbReference type="ARBA" id="ARBA00023125"/>
    </source>
</evidence>
<evidence type="ECO:0000256" key="1">
    <source>
        <dbReference type="ARBA" id="ARBA00008857"/>
    </source>
</evidence>
<gene>
    <name evidence="8" type="ORF">F0161_06885</name>
</gene>
<dbReference type="EMBL" id="CP043939">
    <property type="protein sequence ID" value="QER68393.1"/>
    <property type="molecule type" value="Genomic_DNA"/>
</dbReference>
<evidence type="ECO:0000313" key="9">
    <source>
        <dbReference type="Proteomes" id="UP000325295"/>
    </source>
</evidence>
<organism evidence="8 9">
    <name type="scientific">Paucilactobacillus nenjiangensis</name>
    <dbReference type="NCBI Taxonomy" id="1296540"/>
    <lineage>
        <taxon>Bacteria</taxon>
        <taxon>Bacillati</taxon>
        <taxon>Bacillota</taxon>
        <taxon>Bacilli</taxon>
        <taxon>Lactobacillales</taxon>
        <taxon>Lactobacillaceae</taxon>
        <taxon>Paucilactobacillus</taxon>
    </lineage>
</organism>